<organism evidence="1">
    <name type="scientific">viral metagenome</name>
    <dbReference type="NCBI Taxonomy" id="1070528"/>
    <lineage>
        <taxon>unclassified sequences</taxon>
        <taxon>metagenomes</taxon>
        <taxon>organismal metagenomes</taxon>
    </lineage>
</organism>
<proteinExistence type="predicted"/>
<sequence length="259" mass="30676">MFHCLYCNKEYTRKTSYSKHIIICEIIYKQKNQSKASQKREEKCEEEESLPTNISTQFLYTIIQELAFKTKHMEQELHEIKKYISTNINNINIIDMLNSHTSPIPTPKITYEEWKRDFLVTEPDIRNLENMVETMKTLVKTNLLLDSSHPFISFAQKKHAIYVYTANEEGNSYCWKKQTPEEFVSLFKFIHSKITQALSIWYKKNKEAISRSDRMSDEYQKNLGKLMSVDFNSQTTIGKIRTHLYNSIQTDLKTISYSF</sequence>
<dbReference type="AlphaFoldDB" id="A0A6C0DGH2"/>
<dbReference type="EMBL" id="MN739605">
    <property type="protein sequence ID" value="QHT15314.1"/>
    <property type="molecule type" value="Genomic_DNA"/>
</dbReference>
<name>A0A6C0DGH2_9ZZZZ</name>
<protein>
    <submittedName>
        <fullName evidence="1">Uncharacterized protein</fullName>
    </submittedName>
</protein>
<reference evidence="1" key="1">
    <citation type="journal article" date="2020" name="Nature">
        <title>Giant virus diversity and host interactions through global metagenomics.</title>
        <authorList>
            <person name="Schulz F."/>
            <person name="Roux S."/>
            <person name="Paez-Espino D."/>
            <person name="Jungbluth S."/>
            <person name="Walsh D.A."/>
            <person name="Denef V.J."/>
            <person name="McMahon K.D."/>
            <person name="Konstantinidis K.T."/>
            <person name="Eloe-Fadrosh E.A."/>
            <person name="Kyrpides N.C."/>
            <person name="Woyke T."/>
        </authorList>
    </citation>
    <scope>NUCLEOTIDE SEQUENCE</scope>
    <source>
        <strain evidence="1">GVMAG-M-3300023174-144</strain>
    </source>
</reference>
<accession>A0A6C0DGH2</accession>
<evidence type="ECO:0000313" key="1">
    <source>
        <dbReference type="EMBL" id="QHT15314.1"/>
    </source>
</evidence>